<keyword evidence="3" id="KW-1185">Reference proteome</keyword>
<sequence>MSLLSCSGSISIFLLCFVILPSCLPILSFAMFFLIPRTLLPAFPMTSPDGLCVQFSLLMFYSTSLACLVSTIFLIHSATSSARARALCLSLMHRNVESRILVLIS</sequence>
<evidence type="ECO:0000313" key="2">
    <source>
        <dbReference type="EMBL" id="KXJ88855.1"/>
    </source>
</evidence>
<dbReference type="Proteomes" id="UP000070501">
    <property type="component" value="Unassembled WGS sequence"/>
</dbReference>
<name>A0A136IVF6_9PEZI</name>
<dbReference type="EMBL" id="KQ964257">
    <property type="protein sequence ID" value="KXJ88855.1"/>
    <property type="molecule type" value="Genomic_DNA"/>
</dbReference>
<feature type="transmembrane region" description="Helical" evidence="1">
    <location>
        <begin position="55"/>
        <end position="75"/>
    </location>
</feature>
<feature type="transmembrane region" description="Helical" evidence="1">
    <location>
        <begin position="12"/>
        <end position="35"/>
    </location>
</feature>
<proteinExistence type="predicted"/>
<dbReference type="InParanoid" id="A0A136IVF6"/>
<evidence type="ECO:0000256" key="1">
    <source>
        <dbReference type="SAM" id="Phobius"/>
    </source>
</evidence>
<keyword evidence="1" id="KW-0812">Transmembrane</keyword>
<organism evidence="2 3">
    <name type="scientific">Microdochium bolleyi</name>
    <dbReference type="NCBI Taxonomy" id="196109"/>
    <lineage>
        <taxon>Eukaryota</taxon>
        <taxon>Fungi</taxon>
        <taxon>Dikarya</taxon>
        <taxon>Ascomycota</taxon>
        <taxon>Pezizomycotina</taxon>
        <taxon>Sordariomycetes</taxon>
        <taxon>Xylariomycetidae</taxon>
        <taxon>Xylariales</taxon>
        <taxon>Microdochiaceae</taxon>
        <taxon>Microdochium</taxon>
    </lineage>
</organism>
<keyword evidence="1" id="KW-1133">Transmembrane helix</keyword>
<gene>
    <name evidence="2" type="ORF">Micbo1qcDRAFT_16312</name>
</gene>
<protein>
    <submittedName>
        <fullName evidence="2">Uncharacterized protein</fullName>
    </submittedName>
</protein>
<evidence type="ECO:0000313" key="3">
    <source>
        <dbReference type="Proteomes" id="UP000070501"/>
    </source>
</evidence>
<reference evidence="3" key="1">
    <citation type="submission" date="2016-02" db="EMBL/GenBank/DDBJ databases">
        <title>Draft genome sequence of Microdochium bolleyi, a fungal endophyte of beachgrass.</title>
        <authorList>
            <consortium name="DOE Joint Genome Institute"/>
            <person name="David A.S."/>
            <person name="May G."/>
            <person name="Haridas S."/>
            <person name="Lim J."/>
            <person name="Wang M."/>
            <person name="Labutti K."/>
            <person name="Lipzen A."/>
            <person name="Barry K."/>
            <person name="Grigoriev I.V."/>
        </authorList>
    </citation>
    <scope>NUCLEOTIDE SEQUENCE [LARGE SCALE GENOMIC DNA]</scope>
    <source>
        <strain evidence="3">J235TASD1</strain>
    </source>
</reference>
<dbReference type="AlphaFoldDB" id="A0A136IVF6"/>
<accession>A0A136IVF6</accession>
<keyword evidence="1" id="KW-0472">Membrane</keyword>